<dbReference type="SMART" id="SM00365">
    <property type="entry name" value="LRR_SD22"/>
    <property type="match status" value="4"/>
</dbReference>
<evidence type="ECO:0000313" key="4">
    <source>
        <dbReference type="Proteomes" id="UP000287033"/>
    </source>
</evidence>
<proteinExistence type="predicted"/>
<accession>A0A401SCX6</accession>
<dbReference type="InterPro" id="IPR001611">
    <property type="entry name" value="Leu-rich_rpt"/>
</dbReference>
<dbReference type="PROSITE" id="PS51450">
    <property type="entry name" value="LRR"/>
    <property type="match status" value="5"/>
</dbReference>
<evidence type="ECO:0008006" key="5">
    <source>
        <dbReference type="Google" id="ProtNLM"/>
    </source>
</evidence>
<comment type="caution">
    <text evidence="3">The sequence shown here is derived from an EMBL/GenBank/DDBJ whole genome shotgun (WGS) entry which is preliminary data.</text>
</comment>
<dbReference type="AlphaFoldDB" id="A0A401SCX6"/>
<dbReference type="InterPro" id="IPR032675">
    <property type="entry name" value="LRR_dom_sf"/>
</dbReference>
<evidence type="ECO:0000256" key="1">
    <source>
        <dbReference type="ARBA" id="ARBA00022614"/>
    </source>
</evidence>
<sequence length="330" mass="37990">MGRLTVDLIAKNSIHVKNRRDEPLEQYLKKLTHLNFANKNIDEIDNLSICKNLSVLYLYDNNITQIHNLDFAINLTHLYLQNNNITHIANLSSLQNLTKLYLGGNCISVVEELEGLTELRELHVENQRLPLGEKLLFDPRTLQSLKKSLCVLNIKKNNIDEIKELACLGNLTQFIAEDNRIQDIKELEYVLSQWQKLWYLNLSGNPVCQKAKYKDKIMVLSTSLEVLDGKEINNTVRQFLLNWKAFREAKKKIATEKPEEQATQQTLDHPQVIRNQALRSYTTPGIRRFRKPVDHLMKIPSFSYSRDDGKSVLPPVLESKGMGDGVDRIG</sequence>
<gene>
    <name evidence="3" type="ORF">chiPu_0006696</name>
</gene>
<dbReference type="STRING" id="137246.A0A401SCX6"/>
<keyword evidence="2" id="KW-0677">Repeat</keyword>
<dbReference type="Pfam" id="PF13855">
    <property type="entry name" value="LRR_8"/>
    <property type="match status" value="1"/>
</dbReference>
<dbReference type="PANTHER" id="PTHR46652:SF3">
    <property type="entry name" value="LEUCINE-RICH REPEAT-CONTAINING PROTEIN 9"/>
    <property type="match status" value="1"/>
</dbReference>
<reference evidence="3 4" key="1">
    <citation type="journal article" date="2018" name="Nat. Ecol. Evol.">
        <title>Shark genomes provide insights into elasmobranch evolution and the origin of vertebrates.</title>
        <authorList>
            <person name="Hara Y"/>
            <person name="Yamaguchi K"/>
            <person name="Onimaru K"/>
            <person name="Kadota M"/>
            <person name="Koyanagi M"/>
            <person name="Keeley SD"/>
            <person name="Tatsumi K"/>
            <person name="Tanaka K"/>
            <person name="Motone F"/>
            <person name="Kageyama Y"/>
            <person name="Nozu R"/>
            <person name="Adachi N"/>
            <person name="Nishimura O"/>
            <person name="Nakagawa R"/>
            <person name="Tanegashima C"/>
            <person name="Kiyatake I"/>
            <person name="Matsumoto R"/>
            <person name="Murakumo K"/>
            <person name="Nishida K"/>
            <person name="Terakita A"/>
            <person name="Kuratani S"/>
            <person name="Sato K"/>
            <person name="Hyodo S Kuraku.S."/>
        </authorList>
    </citation>
    <scope>NUCLEOTIDE SEQUENCE [LARGE SCALE GENOMIC DNA]</scope>
</reference>
<organism evidence="3 4">
    <name type="scientific">Chiloscyllium punctatum</name>
    <name type="common">Brownbanded bambooshark</name>
    <name type="synonym">Hemiscyllium punctatum</name>
    <dbReference type="NCBI Taxonomy" id="137246"/>
    <lineage>
        <taxon>Eukaryota</taxon>
        <taxon>Metazoa</taxon>
        <taxon>Chordata</taxon>
        <taxon>Craniata</taxon>
        <taxon>Vertebrata</taxon>
        <taxon>Chondrichthyes</taxon>
        <taxon>Elasmobranchii</taxon>
        <taxon>Galeomorphii</taxon>
        <taxon>Galeoidea</taxon>
        <taxon>Orectolobiformes</taxon>
        <taxon>Hemiscylliidae</taxon>
        <taxon>Chiloscyllium</taxon>
    </lineage>
</organism>
<dbReference type="OMA" id="RRFLMNW"/>
<dbReference type="CDD" id="cd21340">
    <property type="entry name" value="PPP1R42"/>
    <property type="match status" value="1"/>
</dbReference>
<dbReference type="EMBL" id="BEZZ01000197">
    <property type="protein sequence ID" value="GCC28267.1"/>
    <property type="molecule type" value="Genomic_DNA"/>
</dbReference>
<dbReference type="InterPro" id="IPR050836">
    <property type="entry name" value="SDS22/Internalin_LRR"/>
</dbReference>
<dbReference type="SUPFAM" id="SSF52058">
    <property type="entry name" value="L domain-like"/>
    <property type="match status" value="1"/>
</dbReference>
<keyword evidence="4" id="KW-1185">Reference proteome</keyword>
<dbReference type="PANTHER" id="PTHR46652">
    <property type="entry name" value="LEUCINE-RICH REPEAT AND IQ DOMAIN-CONTAINING PROTEIN 1-RELATED"/>
    <property type="match status" value="1"/>
</dbReference>
<keyword evidence="1" id="KW-0433">Leucine-rich repeat</keyword>
<evidence type="ECO:0000256" key="2">
    <source>
        <dbReference type="ARBA" id="ARBA00022737"/>
    </source>
</evidence>
<dbReference type="OrthoDB" id="10262005at2759"/>
<dbReference type="Proteomes" id="UP000287033">
    <property type="component" value="Unassembled WGS sequence"/>
</dbReference>
<evidence type="ECO:0000313" key="3">
    <source>
        <dbReference type="EMBL" id="GCC28267.1"/>
    </source>
</evidence>
<protein>
    <recommendedName>
        <fullName evidence="5">Protein phosphatase 1 regulatory subunit 42</fullName>
    </recommendedName>
</protein>
<name>A0A401SCX6_CHIPU</name>
<dbReference type="Gene3D" id="3.80.10.10">
    <property type="entry name" value="Ribonuclease Inhibitor"/>
    <property type="match status" value="2"/>
</dbReference>